<feature type="transmembrane region" description="Helical" evidence="1">
    <location>
        <begin position="122"/>
        <end position="138"/>
    </location>
</feature>
<evidence type="ECO:0000256" key="1">
    <source>
        <dbReference type="SAM" id="Phobius"/>
    </source>
</evidence>
<comment type="caution">
    <text evidence="2">The sequence shown here is derived from an EMBL/GenBank/DDBJ whole genome shotgun (WGS) entry which is preliminary data.</text>
</comment>
<name>A0ABP8EWM0_9MICO</name>
<accession>A0ABP8EWM0</accession>
<keyword evidence="1" id="KW-1133">Transmembrane helix</keyword>
<dbReference type="Proteomes" id="UP001499841">
    <property type="component" value="Unassembled WGS sequence"/>
</dbReference>
<evidence type="ECO:0000313" key="3">
    <source>
        <dbReference type="Proteomes" id="UP001499841"/>
    </source>
</evidence>
<keyword evidence="1" id="KW-0472">Membrane</keyword>
<protein>
    <submittedName>
        <fullName evidence="2">Uncharacterized protein</fullName>
    </submittedName>
</protein>
<dbReference type="RefSeq" id="WP_345041803.1">
    <property type="nucleotide sequence ID" value="NZ_BAABBA010000012.1"/>
</dbReference>
<feature type="transmembrane region" description="Helical" evidence="1">
    <location>
        <begin position="48"/>
        <end position="71"/>
    </location>
</feature>
<feature type="transmembrane region" description="Helical" evidence="1">
    <location>
        <begin position="173"/>
        <end position="194"/>
    </location>
</feature>
<feature type="transmembrane region" description="Helical" evidence="1">
    <location>
        <begin position="91"/>
        <end position="110"/>
    </location>
</feature>
<feature type="transmembrane region" description="Helical" evidence="1">
    <location>
        <begin position="20"/>
        <end position="41"/>
    </location>
</feature>
<evidence type="ECO:0000313" key="2">
    <source>
        <dbReference type="EMBL" id="GAA4288202.1"/>
    </source>
</evidence>
<dbReference type="EMBL" id="BAABBA010000012">
    <property type="protein sequence ID" value="GAA4288202.1"/>
    <property type="molecule type" value="Genomic_DNA"/>
</dbReference>
<keyword evidence="3" id="KW-1185">Reference proteome</keyword>
<organism evidence="2 3">
    <name type="scientific">Georgenia daeguensis</name>
    <dbReference type="NCBI Taxonomy" id="908355"/>
    <lineage>
        <taxon>Bacteria</taxon>
        <taxon>Bacillati</taxon>
        <taxon>Actinomycetota</taxon>
        <taxon>Actinomycetes</taxon>
        <taxon>Micrococcales</taxon>
        <taxon>Bogoriellaceae</taxon>
        <taxon>Georgenia</taxon>
    </lineage>
</organism>
<proteinExistence type="predicted"/>
<sequence>MNALPAHATGTLNHDEPPRWHAAAHRWPAVVGLAAAALVLVGTPDREVPALVVGVAALCYLGAAALGRPWVAWALVPALAALVTVAELLGVAWWAAVAGAAVVLLVAGVLRGAPRAPLSAQSAALLGFGGLAAVALLLDAPRIGLALAGLTLATHAVWDAVHLRRRQVVPRSLAEACLFLDVPAGVGFVALALAG</sequence>
<keyword evidence="1" id="KW-0812">Transmembrane</keyword>
<reference evidence="3" key="1">
    <citation type="journal article" date="2019" name="Int. J. Syst. Evol. Microbiol.">
        <title>The Global Catalogue of Microorganisms (GCM) 10K type strain sequencing project: providing services to taxonomists for standard genome sequencing and annotation.</title>
        <authorList>
            <consortium name="The Broad Institute Genomics Platform"/>
            <consortium name="The Broad Institute Genome Sequencing Center for Infectious Disease"/>
            <person name="Wu L."/>
            <person name="Ma J."/>
        </authorList>
    </citation>
    <scope>NUCLEOTIDE SEQUENCE [LARGE SCALE GENOMIC DNA]</scope>
    <source>
        <strain evidence="3">JCM 17459</strain>
    </source>
</reference>
<gene>
    <name evidence="2" type="ORF">GCM10022262_25620</name>
</gene>